<accession>A0A2G8RHA5</accession>
<sequence length="46" mass="4619">MTSRLTRIIALMMLLPVVSGCAAAAVGAAGAIVADEVAEDNGNDLF</sequence>
<feature type="signal peptide" evidence="1">
    <location>
        <begin position="1"/>
        <end position="24"/>
    </location>
</feature>
<dbReference type="RefSeq" id="WP_180287355.1">
    <property type="nucleotide sequence ID" value="NZ_AWWI01000050.1"/>
</dbReference>
<keyword evidence="3" id="KW-1185">Reference proteome</keyword>
<dbReference type="Proteomes" id="UP000231259">
    <property type="component" value="Unassembled WGS sequence"/>
</dbReference>
<gene>
    <name evidence="2" type="ORF">P775_06985</name>
</gene>
<dbReference type="AlphaFoldDB" id="A0A2G8RHA5"/>
<name>A0A2G8RHA5_9RHOB</name>
<dbReference type="PROSITE" id="PS51257">
    <property type="entry name" value="PROKAR_LIPOPROTEIN"/>
    <property type="match status" value="1"/>
</dbReference>
<keyword evidence="1" id="KW-0732">Signal</keyword>
<evidence type="ECO:0000256" key="1">
    <source>
        <dbReference type="SAM" id="SignalP"/>
    </source>
</evidence>
<dbReference type="EMBL" id="AWWI01000050">
    <property type="protein sequence ID" value="PIL20902.1"/>
    <property type="molecule type" value="Genomic_DNA"/>
</dbReference>
<organism evidence="2 3">
    <name type="scientific">Puniceibacterium antarcticum</name>
    <dbReference type="NCBI Taxonomy" id="1206336"/>
    <lineage>
        <taxon>Bacteria</taxon>
        <taxon>Pseudomonadati</taxon>
        <taxon>Pseudomonadota</taxon>
        <taxon>Alphaproteobacteria</taxon>
        <taxon>Rhodobacterales</taxon>
        <taxon>Paracoccaceae</taxon>
        <taxon>Puniceibacterium</taxon>
    </lineage>
</organism>
<evidence type="ECO:0008006" key="4">
    <source>
        <dbReference type="Google" id="ProtNLM"/>
    </source>
</evidence>
<evidence type="ECO:0000313" key="2">
    <source>
        <dbReference type="EMBL" id="PIL20902.1"/>
    </source>
</evidence>
<evidence type="ECO:0000313" key="3">
    <source>
        <dbReference type="Proteomes" id="UP000231259"/>
    </source>
</evidence>
<feature type="chain" id="PRO_5013546728" description="Lipoprotein" evidence="1">
    <location>
        <begin position="25"/>
        <end position="46"/>
    </location>
</feature>
<protein>
    <recommendedName>
        <fullName evidence="4">Lipoprotein</fullName>
    </recommendedName>
</protein>
<reference evidence="2 3" key="1">
    <citation type="submission" date="2013-09" db="EMBL/GenBank/DDBJ databases">
        <title>Genome sequencing of Phaeobacter antarcticus sp. nov. SM1211.</title>
        <authorList>
            <person name="Zhang X.-Y."/>
            <person name="Liu C."/>
            <person name="Chen X.-L."/>
            <person name="Xie B.-B."/>
            <person name="Qin Q.-L."/>
            <person name="Rong J.-C."/>
            <person name="Zhang Y.-Z."/>
        </authorList>
    </citation>
    <scope>NUCLEOTIDE SEQUENCE [LARGE SCALE GENOMIC DNA]</scope>
    <source>
        <strain evidence="2 3">SM1211</strain>
    </source>
</reference>
<comment type="caution">
    <text evidence="2">The sequence shown here is derived from an EMBL/GenBank/DDBJ whole genome shotgun (WGS) entry which is preliminary data.</text>
</comment>
<proteinExistence type="predicted"/>